<keyword evidence="4" id="KW-1185">Reference proteome</keyword>
<dbReference type="Pfam" id="PF03195">
    <property type="entry name" value="LOB"/>
    <property type="match status" value="1"/>
</dbReference>
<comment type="similarity">
    <text evidence="1">Belongs to the LOB domain-containing protein family.</text>
</comment>
<reference evidence="3 4" key="1">
    <citation type="submission" date="2019-12" db="EMBL/GenBank/DDBJ databases">
        <authorList>
            <person name="Scholz U."/>
            <person name="Mascher M."/>
            <person name="Fiebig A."/>
        </authorList>
    </citation>
    <scope>NUCLEOTIDE SEQUENCE</scope>
</reference>
<dbReference type="GO" id="GO:0010468">
    <property type="term" value="P:regulation of gene expression"/>
    <property type="evidence" value="ECO:0007669"/>
    <property type="project" value="TreeGrafter"/>
</dbReference>
<protein>
    <recommendedName>
        <fullName evidence="2">LOB domain-containing protein</fullName>
    </recommendedName>
</protein>
<name>A0A7I8J7L3_SPIIN</name>
<gene>
    <name evidence="3" type="ORF">SI7747_09011792</name>
</gene>
<evidence type="ECO:0000259" key="2">
    <source>
        <dbReference type="PROSITE" id="PS50891"/>
    </source>
</evidence>
<dbReference type="PANTHER" id="PTHR31304:SF61">
    <property type="entry name" value="SEED SPECIFIC PROTEIN BN15D17A"/>
    <property type="match status" value="1"/>
</dbReference>
<evidence type="ECO:0000313" key="3">
    <source>
        <dbReference type="EMBL" id="CAA2626075.1"/>
    </source>
</evidence>
<proteinExistence type="inferred from homology"/>
<organism evidence="3">
    <name type="scientific">Spirodela intermedia</name>
    <name type="common">Intermediate duckweed</name>
    <dbReference type="NCBI Taxonomy" id="51605"/>
    <lineage>
        <taxon>Eukaryota</taxon>
        <taxon>Viridiplantae</taxon>
        <taxon>Streptophyta</taxon>
        <taxon>Embryophyta</taxon>
        <taxon>Tracheophyta</taxon>
        <taxon>Spermatophyta</taxon>
        <taxon>Magnoliopsida</taxon>
        <taxon>Liliopsida</taxon>
        <taxon>Araceae</taxon>
        <taxon>Lemnoideae</taxon>
        <taxon>Spirodela</taxon>
    </lineage>
</organism>
<dbReference type="PANTHER" id="PTHR31304">
    <property type="entry name" value="LOB DOMAIN-CONTAINING PROTEIN 38"/>
    <property type="match status" value="1"/>
</dbReference>
<dbReference type="AlphaFoldDB" id="A0A7I8J7L3"/>
<feature type="domain" description="LOB" evidence="2">
    <location>
        <begin position="1"/>
        <end position="102"/>
    </location>
</feature>
<dbReference type="EMBL" id="LR743596">
    <property type="protein sequence ID" value="CAA2626075.1"/>
    <property type="molecule type" value="Genomic_DNA"/>
</dbReference>
<evidence type="ECO:0000313" key="4">
    <source>
        <dbReference type="Proteomes" id="UP001189122"/>
    </source>
</evidence>
<accession>A0A7I8J7L3</accession>
<dbReference type="PROSITE" id="PS50891">
    <property type="entry name" value="LOB"/>
    <property type="match status" value="1"/>
</dbReference>
<dbReference type="InterPro" id="IPR004883">
    <property type="entry name" value="LOB"/>
</dbReference>
<dbReference type="EMBL" id="CACRZD030000009">
    <property type="protein sequence ID" value="CAA6665403.1"/>
    <property type="molecule type" value="Genomic_DNA"/>
</dbReference>
<dbReference type="Proteomes" id="UP001189122">
    <property type="component" value="Unassembled WGS sequence"/>
</dbReference>
<evidence type="ECO:0000256" key="1">
    <source>
        <dbReference type="ARBA" id="ARBA00005474"/>
    </source>
</evidence>
<sequence length="183" mass="20334">MQGAAQGLRDDCSIRPCLQWIKSPESQANATIFLSKFYGRAGLINLINSGAEDLRPAIFRSLLYEACGRLVNPMYGSVGLLWSGSWHLCQAAVEAVLKGPHHSGLLRGRRPKTRGLLPRGRDLFLRHPPRLQGGHSLAPIWPGRGGWPRRCLPPQGQPGHPHPLQAPGWELQQARQRRRLIIS</sequence>